<feature type="region of interest" description="Disordered" evidence="3">
    <location>
        <begin position="397"/>
        <end position="448"/>
    </location>
</feature>
<dbReference type="Gene3D" id="2.30.29.30">
    <property type="entry name" value="Pleckstrin-homology domain (PH domain)/Phosphotyrosine-binding domain (PTB)"/>
    <property type="match status" value="1"/>
</dbReference>
<evidence type="ECO:0000313" key="6">
    <source>
        <dbReference type="Proteomes" id="UP000261540"/>
    </source>
</evidence>
<dbReference type="Pfam" id="PF00638">
    <property type="entry name" value="Ran_BP1"/>
    <property type="match status" value="1"/>
</dbReference>
<accession>A0A3B3Q4D1</accession>
<dbReference type="SUPFAM" id="SSF50729">
    <property type="entry name" value="PH domain-like"/>
    <property type="match status" value="1"/>
</dbReference>
<feature type="compositionally biased region" description="Basic and acidic residues" evidence="3">
    <location>
        <begin position="407"/>
        <end position="422"/>
    </location>
</feature>
<protein>
    <submittedName>
        <fullName evidence="5">RAN binding protein 3 like</fullName>
    </submittedName>
</protein>
<reference evidence="5" key="1">
    <citation type="submission" date="2025-08" db="UniProtKB">
        <authorList>
            <consortium name="Ensembl"/>
        </authorList>
    </citation>
    <scope>IDENTIFICATION</scope>
</reference>
<dbReference type="GeneTree" id="ENSGT00940000161387"/>
<dbReference type="OrthoDB" id="185618at2759"/>
<dbReference type="STRING" id="1676925.ENSPKIP00000001467"/>
<feature type="region of interest" description="Disordered" evidence="3">
    <location>
        <begin position="216"/>
        <end position="246"/>
    </location>
</feature>
<feature type="compositionally biased region" description="Low complexity" evidence="3">
    <location>
        <begin position="216"/>
        <end position="231"/>
    </location>
</feature>
<dbReference type="InterPro" id="IPR000156">
    <property type="entry name" value="Ran_bind_dom"/>
</dbReference>
<dbReference type="PROSITE" id="PS50196">
    <property type="entry name" value="RANBD1"/>
    <property type="match status" value="1"/>
</dbReference>
<dbReference type="GO" id="GO:0005634">
    <property type="term" value="C:nucleus"/>
    <property type="evidence" value="ECO:0007669"/>
    <property type="project" value="UniProtKB-SubCell"/>
</dbReference>
<dbReference type="PANTHER" id="PTHR23138:SF142">
    <property type="entry name" value="RAN-BINDING PROTEIN 3B-RELATED"/>
    <property type="match status" value="1"/>
</dbReference>
<sequence>MRDNELYSGTDGAVCPNIALLGSAPKRINPSASPSIKEFVPRRSCGVPAAGMDADRHVAVSRDKPVIAPAVFVFQKTPPTQKRWAEDGEEGADLGAVASKRRRSLTFPSVRPRCRKGYERRTRTSSISFPTPASGFPPVQQRMLLRPTTLPAPQPWSSPYQPSLPEMGLGPSEQAVVEMGWDSSARTVPLMPCDPRILRDKIPFVFGENMSERVLSPSKCSEDSSVSSSDCSDSELSDENPSYPMSEGRTLLESAAAYTAAHRGRCLLKHIQVVTGEEQESNVVQLTCKLFVLERRTQSWSERGRGILRLNDMVTGSQGRLQSRLVMRHQGTLKLILNSRLWPHTQVRRAARRSLQVTASDLESHTLRVFLVQASARDAARLYVAIHHRLVALRSQHRDVEDDDGEDATKPGQAEKQEEDVTRVPQSVGLHLRPTLTELPSINEAVVQ</sequence>
<dbReference type="AlphaFoldDB" id="A0A3B3Q4D1"/>
<keyword evidence="2" id="KW-0539">Nucleus</keyword>
<dbReference type="CDD" id="cd13180">
    <property type="entry name" value="RanBD_RanBP3"/>
    <property type="match status" value="1"/>
</dbReference>
<evidence type="ECO:0000256" key="3">
    <source>
        <dbReference type="SAM" id="MobiDB-lite"/>
    </source>
</evidence>
<evidence type="ECO:0000256" key="2">
    <source>
        <dbReference type="ARBA" id="ARBA00023242"/>
    </source>
</evidence>
<dbReference type="Proteomes" id="UP000261540">
    <property type="component" value="Unplaced"/>
</dbReference>
<dbReference type="GO" id="GO:0006611">
    <property type="term" value="P:protein export from nucleus"/>
    <property type="evidence" value="ECO:0007669"/>
    <property type="project" value="TreeGrafter"/>
</dbReference>
<keyword evidence="6" id="KW-1185">Reference proteome</keyword>
<evidence type="ECO:0000256" key="1">
    <source>
        <dbReference type="ARBA" id="ARBA00004123"/>
    </source>
</evidence>
<organism evidence="5 6">
    <name type="scientific">Paramormyrops kingsleyae</name>
    <dbReference type="NCBI Taxonomy" id="1676925"/>
    <lineage>
        <taxon>Eukaryota</taxon>
        <taxon>Metazoa</taxon>
        <taxon>Chordata</taxon>
        <taxon>Craniata</taxon>
        <taxon>Vertebrata</taxon>
        <taxon>Euteleostomi</taxon>
        <taxon>Actinopterygii</taxon>
        <taxon>Neopterygii</taxon>
        <taxon>Teleostei</taxon>
        <taxon>Osteoglossocephala</taxon>
        <taxon>Osteoglossomorpha</taxon>
        <taxon>Osteoglossiformes</taxon>
        <taxon>Mormyridae</taxon>
        <taxon>Paramormyrops</taxon>
    </lineage>
</organism>
<feature type="domain" description="RanBD1" evidence="4">
    <location>
        <begin position="238"/>
        <end position="348"/>
    </location>
</feature>
<name>A0A3B3Q4D1_9TELE</name>
<dbReference type="SMART" id="SM00160">
    <property type="entry name" value="RanBD"/>
    <property type="match status" value="1"/>
</dbReference>
<evidence type="ECO:0000313" key="5">
    <source>
        <dbReference type="Ensembl" id="ENSPKIP00000001467.1"/>
    </source>
</evidence>
<reference evidence="5" key="2">
    <citation type="submission" date="2025-09" db="UniProtKB">
        <authorList>
            <consortium name="Ensembl"/>
        </authorList>
    </citation>
    <scope>IDENTIFICATION</scope>
</reference>
<dbReference type="PANTHER" id="PTHR23138">
    <property type="entry name" value="RAN BINDING PROTEIN"/>
    <property type="match status" value="1"/>
</dbReference>
<feature type="region of interest" description="Disordered" evidence="3">
    <location>
        <begin position="117"/>
        <end position="139"/>
    </location>
</feature>
<proteinExistence type="predicted"/>
<evidence type="ECO:0000259" key="4">
    <source>
        <dbReference type="PROSITE" id="PS50196"/>
    </source>
</evidence>
<comment type="subcellular location">
    <subcellularLocation>
        <location evidence="1">Nucleus</location>
    </subcellularLocation>
</comment>
<dbReference type="InterPro" id="IPR045255">
    <property type="entry name" value="RanBP1-like"/>
</dbReference>
<dbReference type="Ensembl" id="ENSPKIT00000025387.1">
    <property type="protein sequence ID" value="ENSPKIP00000001467.1"/>
    <property type="gene ID" value="ENSPKIG00000019754.1"/>
</dbReference>
<dbReference type="InterPro" id="IPR011993">
    <property type="entry name" value="PH-like_dom_sf"/>
</dbReference>